<protein>
    <recommendedName>
        <fullName evidence="1">HD domain-containing protein</fullName>
    </recommendedName>
</protein>
<evidence type="ECO:0000313" key="2">
    <source>
        <dbReference type="EMBL" id="KKK57494.1"/>
    </source>
</evidence>
<sequence length="143" mass="15565">DGDSVCFIYESAMLHDIGICLTNVPALGCHGDEPYIRHGVLGRQMIEAEGLSLNHARICETHVGAGLTASEIRESKLPLPIRDMLPTSLEEKIVCVADKFYRKTSAGGHVELSVDEVIVSVSGYGQGPSRRFDLWLRELGITG</sequence>
<name>A0A0F8YTS1_9ZZZZ</name>
<dbReference type="SUPFAM" id="SSF109604">
    <property type="entry name" value="HD-domain/PDEase-like"/>
    <property type="match status" value="1"/>
</dbReference>
<evidence type="ECO:0000259" key="1">
    <source>
        <dbReference type="Pfam" id="PF01966"/>
    </source>
</evidence>
<dbReference type="InterPro" id="IPR006674">
    <property type="entry name" value="HD_domain"/>
</dbReference>
<accession>A0A0F8YTS1</accession>
<dbReference type="AlphaFoldDB" id="A0A0F8YTS1"/>
<proteinExistence type="predicted"/>
<dbReference type="EMBL" id="LAZR01064451">
    <property type="protein sequence ID" value="KKK57494.1"/>
    <property type="molecule type" value="Genomic_DNA"/>
</dbReference>
<feature type="non-terminal residue" evidence="2">
    <location>
        <position position="1"/>
    </location>
</feature>
<reference evidence="2" key="1">
    <citation type="journal article" date="2015" name="Nature">
        <title>Complex archaea that bridge the gap between prokaryotes and eukaryotes.</title>
        <authorList>
            <person name="Spang A."/>
            <person name="Saw J.H."/>
            <person name="Jorgensen S.L."/>
            <person name="Zaremba-Niedzwiedzka K."/>
            <person name="Martijn J."/>
            <person name="Lind A.E."/>
            <person name="van Eijk R."/>
            <person name="Schleper C."/>
            <person name="Guy L."/>
            <person name="Ettema T.J."/>
        </authorList>
    </citation>
    <scope>NUCLEOTIDE SEQUENCE</scope>
</reference>
<comment type="caution">
    <text evidence="2">The sequence shown here is derived from an EMBL/GenBank/DDBJ whole genome shotgun (WGS) entry which is preliminary data.</text>
</comment>
<feature type="domain" description="HD" evidence="1">
    <location>
        <begin position="9"/>
        <end position="100"/>
    </location>
</feature>
<gene>
    <name evidence="2" type="ORF">LCGC14_3053890</name>
</gene>
<organism evidence="2">
    <name type="scientific">marine sediment metagenome</name>
    <dbReference type="NCBI Taxonomy" id="412755"/>
    <lineage>
        <taxon>unclassified sequences</taxon>
        <taxon>metagenomes</taxon>
        <taxon>ecological metagenomes</taxon>
    </lineage>
</organism>
<dbReference type="Pfam" id="PF01966">
    <property type="entry name" value="HD"/>
    <property type="match status" value="1"/>
</dbReference>